<dbReference type="PANTHER" id="PTHR38477:SF1">
    <property type="entry name" value="MUREIN L,D-TRANSPEPTIDASE CATALYTIC DOMAIN FAMILY PROTEIN"/>
    <property type="match status" value="1"/>
</dbReference>
<keyword evidence="2" id="KW-1185">Reference proteome</keyword>
<organism evidence="1 2">
    <name type="scientific">Chitinophaga rupis</name>
    <dbReference type="NCBI Taxonomy" id="573321"/>
    <lineage>
        <taxon>Bacteria</taxon>
        <taxon>Pseudomonadati</taxon>
        <taxon>Bacteroidota</taxon>
        <taxon>Chitinophagia</taxon>
        <taxon>Chitinophagales</taxon>
        <taxon>Chitinophagaceae</taxon>
        <taxon>Chitinophaga</taxon>
    </lineage>
</organism>
<accession>A0A1H7J7T9</accession>
<dbReference type="PANTHER" id="PTHR38477">
    <property type="entry name" value="HYPOTHETICAL EXPORTED PROTEIN"/>
    <property type="match status" value="1"/>
</dbReference>
<gene>
    <name evidence="1" type="ORF">SAMN04488505_101733</name>
</gene>
<name>A0A1H7J7T9_9BACT</name>
<protein>
    <submittedName>
        <fullName evidence="1">L,D-transpeptidase catalytic domain</fullName>
    </submittedName>
</protein>
<dbReference type="AlphaFoldDB" id="A0A1H7J7T9"/>
<dbReference type="InterPro" id="IPR032676">
    <property type="entry name" value="YkuD_2"/>
</dbReference>
<dbReference type="RefSeq" id="WP_238386484.1">
    <property type="nucleotide sequence ID" value="NZ_FOBB01000001.1"/>
</dbReference>
<dbReference type="Proteomes" id="UP000198984">
    <property type="component" value="Unassembled WGS sequence"/>
</dbReference>
<dbReference type="STRING" id="573321.SAMN04488505_101733"/>
<sequence>MPVPTIASNSKSMVYDSLQLGTMGLSQDAFMYGMMGFNRLLNNGKLHNDSVIAIVDFSLPSTQKRLFVIDIKNGRLLFNTLVSHGKNTGKLNATSFSNATNSNKSSLGFYITDNTYQGEHGLSLRLQGTEKGINDNAMHRGIVMHGASYVNEDFISNQGYIGRSLGCPAIPDEIHREVIEALKGGACLFIYSANKNYIAHSKMLKQDKTLAMSTPVL</sequence>
<reference evidence="1 2" key="1">
    <citation type="submission" date="2016-10" db="EMBL/GenBank/DDBJ databases">
        <authorList>
            <person name="de Groot N.N."/>
        </authorList>
    </citation>
    <scope>NUCLEOTIDE SEQUENCE [LARGE SCALE GENOMIC DNA]</scope>
    <source>
        <strain evidence="1 2">DSM 21039</strain>
    </source>
</reference>
<proteinExistence type="predicted"/>
<dbReference type="Pfam" id="PF13645">
    <property type="entry name" value="YkuD_2"/>
    <property type="match status" value="1"/>
</dbReference>
<evidence type="ECO:0000313" key="2">
    <source>
        <dbReference type="Proteomes" id="UP000198984"/>
    </source>
</evidence>
<dbReference type="EMBL" id="FOBB01000001">
    <property type="protein sequence ID" value="SEK70292.1"/>
    <property type="molecule type" value="Genomic_DNA"/>
</dbReference>
<evidence type="ECO:0000313" key="1">
    <source>
        <dbReference type="EMBL" id="SEK70292.1"/>
    </source>
</evidence>